<reference evidence="1 2" key="1">
    <citation type="journal article" date="2022" name="New Phytol.">
        <title>Ecological generalism drives hyperdiversity of secondary metabolite gene clusters in xylarialean endophytes.</title>
        <authorList>
            <person name="Franco M.E.E."/>
            <person name="Wisecaver J.H."/>
            <person name="Arnold A.E."/>
            <person name="Ju Y.M."/>
            <person name="Slot J.C."/>
            <person name="Ahrendt S."/>
            <person name="Moore L.P."/>
            <person name="Eastman K.E."/>
            <person name="Scott K."/>
            <person name="Konkel Z."/>
            <person name="Mondo S.J."/>
            <person name="Kuo A."/>
            <person name="Hayes R.D."/>
            <person name="Haridas S."/>
            <person name="Andreopoulos B."/>
            <person name="Riley R."/>
            <person name="LaButti K."/>
            <person name="Pangilinan J."/>
            <person name="Lipzen A."/>
            <person name="Amirebrahimi M."/>
            <person name="Yan J."/>
            <person name="Adam C."/>
            <person name="Keymanesh K."/>
            <person name="Ng V."/>
            <person name="Louie K."/>
            <person name="Northen T."/>
            <person name="Drula E."/>
            <person name="Henrissat B."/>
            <person name="Hsieh H.M."/>
            <person name="Youens-Clark K."/>
            <person name="Lutzoni F."/>
            <person name="Miadlikowska J."/>
            <person name="Eastwood D.C."/>
            <person name="Hamelin R.C."/>
            <person name="Grigoriev I.V."/>
            <person name="U'Ren J.M."/>
        </authorList>
    </citation>
    <scope>NUCLEOTIDE SEQUENCE [LARGE SCALE GENOMIC DNA]</scope>
    <source>
        <strain evidence="1 2">ER1909</strain>
    </source>
</reference>
<name>A0ACC0DBY4_9PEZI</name>
<sequence>MALEPGEAKWDAIRLPHKPDAPLSYRHVPGQGHLSTSHLLVFLNGLILTQAAWYEAVDFLQLRWAESHNTNRPSLLTYDRYGQAQSARDPADGLSDGDGGTHDVREVVRDLHVLVREIWKLKQHEDDAGTGNEDAVAPQPKLIFVSNSIGCVIARLYAETYPGAVDALLFLDSNMANSDLVSVFPDPDAKDFDPAVLPSDVTVEDLRHARAAYKKVFHPSVPNPEHLDRLNIAELLPYSDRPPLQGPEGGKGPWITVVGHDWETFADEGSRGTLKVPKSLTNAFMNPAWTKYNEGLVRLTDEDRVRGPIIARGCGHFIQRDDPAFVAELTEHLVKRVETGL</sequence>
<comment type="caution">
    <text evidence="1">The sequence shown here is derived from an EMBL/GenBank/DDBJ whole genome shotgun (WGS) entry which is preliminary data.</text>
</comment>
<dbReference type="EMBL" id="MU394292">
    <property type="protein sequence ID" value="KAI6090172.1"/>
    <property type="molecule type" value="Genomic_DNA"/>
</dbReference>
<dbReference type="Proteomes" id="UP001497680">
    <property type="component" value="Unassembled WGS sequence"/>
</dbReference>
<evidence type="ECO:0000313" key="2">
    <source>
        <dbReference type="Proteomes" id="UP001497680"/>
    </source>
</evidence>
<protein>
    <submittedName>
        <fullName evidence="1">Alpha/beta-hydrolase</fullName>
    </submittedName>
</protein>
<accession>A0ACC0DBY4</accession>
<gene>
    <name evidence="1" type="ORF">F4821DRAFT_229805</name>
</gene>
<organism evidence="1 2">
    <name type="scientific">Hypoxylon rubiginosum</name>
    <dbReference type="NCBI Taxonomy" id="110542"/>
    <lineage>
        <taxon>Eukaryota</taxon>
        <taxon>Fungi</taxon>
        <taxon>Dikarya</taxon>
        <taxon>Ascomycota</taxon>
        <taxon>Pezizomycotina</taxon>
        <taxon>Sordariomycetes</taxon>
        <taxon>Xylariomycetidae</taxon>
        <taxon>Xylariales</taxon>
        <taxon>Hypoxylaceae</taxon>
        <taxon>Hypoxylon</taxon>
    </lineage>
</organism>
<proteinExistence type="predicted"/>
<evidence type="ECO:0000313" key="1">
    <source>
        <dbReference type="EMBL" id="KAI6090172.1"/>
    </source>
</evidence>
<keyword evidence="2" id="KW-1185">Reference proteome</keyword>